<evidence type="ECO:0000313" key="1">
    <source>
        <dbReference type="EMBL" id="MPU50100.1"/>
    </source>
</evidence>
<dbReference type="AlphaFoldDB" id="A0A5N8HAM0"/>
<evidence type="ECO:0000313" key="2">
    <source>
        <dbReference type="Proteomes" id="UP000392867"/>
    </source>
</evidence>
<organism evidence="1 2">
    <name type="scientific">Escherichia coli</name>
    <dbReference type="NCBI Taxonomy" id="562"/>
    <lineage>
        <taxon>Bacteria</taxon>
        <taxon>Pseudomonadati</taxon>
        <taxon>Pseudomonadota</taxon>
        <taxon>Gammaproteobacteria</taxon>
        <taxon>Enterobacterales</taxon>
        <taxon>Enterobacteriaceae</taxon>
        <taxon>Escherichia</taxon>
    </lineage>
</organism>
<protein>
    <submittedName>
        <fullName evidence="1">Uncharacterized protein</fullName>
    </submittedName>
</protein>
<accession>A0A5N8HAM0</accession>
<sequence>MAVAASARNALKIIRCTANKKLSSTKNHVKTIASTFLSPSITVKHSASVGKLLTSIIQFLIDNNSGDIPSFEGLFLPIHHKQHPYHRQNRAQNVSDGLNQPKHIKPLPDAKNRVRKRLSAFLESKKLSAVDFHCRDPETRSIIAA</sequence>
<gene>
    <name evidence="1" type="ORF">FVB16_14940</name>
</gene>
<dbReference type="EMBL" id="VOTT01000321">
    <property type="protein sequence ID" value="MPU50100.1"/>
    <property type="molecule type" value="Genomic_DNA"/>
</dbReference>
<dbReference type="Proteomes" id="UP000392867">
    <property type="component" value="Unassembled WGS sequence"/>
</dbReference>
<proteinExistence type="predicted"/>
<comment type="caution">
    <text evidence="1">The sequence shown here is derived from an EMBL/GenBank/DDBJ whole genome shotgun (WGS) entry which is preliminary data.</text>
</comment>
<reference evidence="1 2" key="1">
    <citation type="submission" date="2019-08" db="EMBL/GenBank/DDBJ databases">
        <title>Identification of Water Treatment Resistant and Multidrug Resistant Urinary Pathogenic Escherichia coli in Wastewater.</title>
        <authorList>
            <person name="Neumann N."/>
        </authorList>
    </citation>
    <scope>NUCLEOTIDE SEQUENCE [LARGE SCALE GENOMIC DNA]</scope>
    <source>
        <strain evidence="1 2">WU2356</strain>
    </source>
</reference>
<name>A0A5N8HAM0_ECOLX</name>